<name>A0A2T0MA63_9FLAO</name>
<protein>
    <submittedName>
        <fullName evidence="2">KAP-like P-loop domain-containing protein</fullName>
    </submittedName>
</protein>
<evidence type="ECO:0000313" key="2">
    <source>
        <dbReference type="EMBL" id="PRX54404.1"/>
    </source>
</evidence>
<dbReference type="EMBL" id="PVYX01000002">
    <property type="protein sequence ID" value="PRX54404.1"/>
    <property type="molecule type" value="Genomic_DNA"/>
</dbReference>
<dbReference type="Gene3D" id="3.40.50.300">
    <property type="entry name" value="P-loop containing nucleotide triphosphate hydrolases"/>
    <property type="match status" value="1"/>
</dbReference>
<evidence type="ECO:0000313" key="3">
    <source>
        <dbReference type="Proteomes" id="UP000237640"/>
    </source>
</evidence>
<proteinExistence type="predicted"/>
<accession>A0A2T0MA63</accession>
<keyword evidence="3" id="KW-1185">Reference proteome</keyword>
<evidence type="ECO:0000259" key="1">
    <source>
        <dbReference type="Pfam" id="PF07693"/>
    </source>
</evidence>
<gene>
    <name evidence="2" type="ORF">CLV81_2805</name>
</gene>
<dbReference type="AlphaFoldDB" id="A0A2T0MA63"/>
<dbReference type="SUPFAM" id="SSF52540">
    <property type="entry name" value="P-loop containing nucleoside triphosphate hydrolases"/>
    <property type="match status" value="1"/>
</dbReference>
<sequence>MHIKHSEIQVPIDGTDPYINCKLDRKHLGEGLLEIIRAYNSGFVLAIDNEWGTGKTTFVKMWRQSLVNENYTTIYFNAWENDFQNEVIYVLLAELNNLKGSGEEKFSKVLENALPLLKRLFPLVLKHALSKAVGDDAIASVAESFGDYSIEELRKGLDSYKDQKKAIDSFKTSLQEYITEIDSDKPIIFIIDELDRCRPSYAVEVLERIKHIFDIPQVVFVLSIDKVQLGNAIKGAYGSESIDSNEYLRRFIDIEFRLPNPNISNFTRHLIDYFQIDTFFKSPERGQYRGFEYDSENFYKICLLIFENFKLSLRQIEKILGHVSIVIKTFRENHYVFPAPLLLLTYINLTHKKIYDEILEKRYSLQEFILAIEGMFRKIVTDENRRYFVFLLGQTLCLYYNHINGYHNKDLLIVKNKETNENDLLVKSNLDISENNIDLKNFIERFFVSFDYSDVGLNHLLSRISLLENIKIQK</sequence>
<comment type="caution">
    <text evidence="2">The sequence shown here is derived from an EMBL/GenBank/DDBJ whole genome shotgun (WGS) entry which is preliminary data.</text>
</comment>
<dbReference type="OrthoDB" id="88903at2"/>
<dbReference type="Proteomes" id="UP000237640">
    <property type="component" value="Unassembled WGS sequence"/>
</dbReference>
<reference evidence="2 3" key="1">
    <citation type="submission" date="2018-03" db="EMBL/GenBank/DDBJ databases">
        <title>Genomic Encyclopedia of Archaeal and Bacterial Type Strains, Phase II (KMG-II): from individual species to whole genera.</title>
        <authorList>
            <person name="Goeker M."/>
        </authorList>
    </citation>
    <scope>NUCLEOTIDE SEQUENCE [LARGE SCALE GENOMIC DNA]</scope>
    <source>
        <strain evidence="2 3">DSM 25027</strain>
    </source>
</reference>
<dbReference type="Pfam" id="PF07693">
    <property type="entry name" value="KAP_NTPase"/>
    <property type="match status" value="1"/>
</dbReference>
<feature type="domain" description="KAP NTPase" evidence="1">
    <location>
        <begin position="30"/>
        <end position="326"/>
    </location>
</feature>
<dbReference type="InterPro" id="IPR027417">
    <property type="entry name" value="P-loop_NTPase"/>
</dbReference>
<organism evidence="2 3">
    <name type="scientific">Flagellimonas meridianipacifica</name>
    <dbReference type="NCBI Taxonomy" id="1080225"/>
    <lineage>
        <taxon>Bacteria</taxon>
        <taxon>Pseudomonadati</taxon>
        <taxon>Bacteroidota</taxon>
        <taxon>Flavobacteriia</taxon>
        <taxon>Flavobacteriales</taxon>
        <taxon>Flavobacteriaceae</taxon>
        <taxon>Flagellimonas</taxon>
    </lineage>
</organism>
<dbReference type="InterPro" id="IPR011646">
    <property type="entry name" value="KAP_P-loop"/>
</dbReference>
<dbReference type="RefSeq" id="WP_106145687.1">
    <property type="nucleotide sequence ID" value="NZ_PVYX01000002.1"/>
</dbReference>